<evidence type="ECO:0000256" key="7">
    <source>
        <dbReference type="ARBA" id="ARBA00044229"/>
    </source>
</evidence>
<comment type="caution">
    <text evidence="12">The sequence shown here is derived from an EMBL/GenBank/DDBJ whole genome shotgun (WGS) entry which is preliminary data.</text>
</comment>
<dbReference type="GO" id="GO:0005851">
    <property type="term" value="C:eukaryotic translation initiation factor 2B complex"/>
    <property type="evidence" value="ECO:0007669"/>
    <property type="project" value="TreeGrafter"/>
</dbReference>
<keyword evidence="3" id="KW-0963">Cytoplasm</keyword>
<feature type="domain" description="EIF2B subunit epsilon/gamma LbH" evidence="11">
    <location>
        <begin position="364"/>
        <end position="434"/>
    </location>
</feature>
<dbReference type="InterPro" id="IPR051960">
    <property type="entry name" value="eIF2B_gamma"/>
</dbReference>
<comment type="similarity">
    <text evidence="2">Belongs to the eIF-2B gamma/epsilon subunits family.</text>
</comment>
<dbReference type="GO" id="GO:0002183">
    <property type="term" value="P:cytoplasmic translational initiation"/>
    <property type="evidence" value="ECO:0007669"/>
    <property type="project" value="TreeGrafter"/>
</dbReference>
<keyword evidence="4" id="KW-0396">Initiation factor</keyword>
<evidence type="ECO:0000256" key="3">
    <source>
        <dbReference type="ARBA" id="ARBA00022490"/>
    </source>
</evidence>
<comment type="subunit">
    <text evidence="9">Component of the translation initiation factor 2B (eIF2B) complex which is a heterodecamer of two sets of five different subunits: alpha, beta, gamma, delta and epsilon. Subunits alpha, beta and delta comprise a regulatory subcomplex and subunits epsilon and gamma comprise a catalytic subcomplex. Within the complex, the hexameric regulatory complex resides at the center, with the two heterodimeric catalytic subcomplexes bound on opposite sides.</text>
</comment>
<dbReference type="SUPFAM" id="SSF53448">
    <property type="entry name" value="Nucleotide-diphospho-sugar transferases"/>
    <property type="match status" value="1"/>
</dbReference>
<proteinExistence type="inferred from homology"/>
<dbReference type="GO" id="GO:0005085">
    <property type="term" value="F:guanyl-nucleotide exchange factor activity"/>
    <property type="evidence" value="ECO:0007669"/>
    <property type="project" value="TreeGrafter"/>
</dbReference>
<protein>
    <recommendedName>
        <fullName evidence="6">Translation initiation factor eIF2B subunit gamma</fullName>
    </recommendedName>
    <alternativeName>
        <fullName evidence="7">eIF2B GDP-GTP exchange factor subunit gamma</fullName>
    </alternativeName>
</protein>
<evidence type="ECO:0000256" key="4">
    <source>
        <dbReference type="ARBA" id="ARBA00022540"/>
    </source>
</evidence>
<comment type="function">
    <text evidence="8">Acts as a component of the translation initiation factor 2B (eIF2B) complex, which catalyzes the exchange of GDP for GTP on the eukaryotic initiation factor 2 (eIF2) complex gamma subunit. Its guanine nucleotide exchange factor activity is repressed when bound to eIF2 complex phosphorylated on the alpha subunit, thereby limiting the amount of methionyl-initiator methionine tRNA available to the ribosome and consequently global translation is repressed.</text>
</comment>
<dbReference type="Gene3D" id="2.160.10.10">
    <property type="entry name" value="Hexapeptide repeat proteins"/>
    <property type="match status" value="1"/>
</dbReference>
<gene>
    <name evidence="12" type="ORF">CYY_007917</name>
</gene>
<accession>A0A8J4V4I5</accession>
<evidence type="ECO:0000313" key="13">
    <source>
        <dbReference type="Proteomes" id="UP000695562"/>
    </source>
</evidence>
<dbReference type="PANTHER" id="PTHR45989">
    <property type="entry name" value="TRANSLATION INITIATION FACTOR EIF-2B SUBUNIT GAMMA"/>
    <property type="match status" value="1"/>
</dbReference>
<dbReference type="InterPro" id="IPR005835">
    <property type="entry name" value="NTP_transferase_dom"/>
</dbReference>
<evidence type="ECO:0000256" key="2">
    <source>
        <dbReference type="ARBA" id="ARBA00007878"/>
    </source>
</evidence>
<evidence type="ECO:0000313" key="12">
    <source>
        <dbReference type="EMBL" id="KAF2070769.1"/>
    </source>
</evidence>
<reference evidence="12" key="1">
    <citation type="submission" date="2020-01" db="EMBL/GenBank/DDBJ databases">
        <title>Development of genomics and gene disruption for Polysphondylium violaceum indicates a role for the polyketide synthase stlB in stalk morphogenesis.</title>
        <authorList>
            <person name="Narita B."/>
            <person name="Kawabe Y."/>
            <person name="Kin K."/>
            <person name="Saito T."/>
            <person name="Gibbs R."/>
            <person name="Kuspa A."/>
            <person name="Muzny D."/>
            <person name="Queller D."/>
            <person name="Richards S."/>
            <person name="Strassman J."/>
            <person name="Sucgang R."/>
            <person name="Worley K."/>
            <person name="Schaap P."/>
        </authorList>
    </citation>
    <scope>NUCLEOTIDE SEQUENCE</scope>
    <source>
        <strain evidence="12">QSvi11</strain>
    </source>
</reference>
<dbReference type="Proteomes" id="UP000695562">
    <property type="component" value="Unassembled WGS sequence"/>
</dbReference>
<dbReference type="GO" id="GO:0005829">
    <property type="term" value="C:cytosol"/>
    <property type="evidence" value="ECO:0007669"/>
    <property type="project" value="UniProtKB-SubCell"/>
</dbReference>
<dbReference type="Pfam" id="PF25084">
    <property type="entry name" value="LbH_EIF2B"/>
    <property type="match status" value="1"/>
</dbReference>
<organism evidence="12 13">
    <name type="scientific">Polysphondylium violaceum</name>
    <dbReference type="NCBI Taxonomy" id="133409"/>
    <lineage>
        <taxon>Eukaryota</taxon>
        <taxon>Amoebozoa</taxon>
        <taxon>Evosea</taxon>
        <taxon>Eumycetozoa</taxon>
        <taxon>Dictyostelia</taxon>
        <taxon>Dictyosteliales</taxon>
        <taxon>Dictyosteliaceae</taxon>
        <taxon>Polysphondylium</taxon>
    </lineage>
</organism>
<evidence type="ECO:0000256" key="6">
    <source>
        <dbReference type="ARBA" id="ARBA00044196"/>
    </source>
</evidence>
<feature type="domain" description="Nucleotidyl transferase" evidence="10">
    <location>
        <begin position="18"/>
        <end position="150"/>
    </location>
</feature>
<name>A0A8J4V4I5_9MYCE</name>
<dbReference type="PANTHER" id="PTHR45989:SF1">
    <property type="entry name" value="TRANSLATION INITIATION FACTOR EIF-2B SUBUNIT GAMMA"/>
    <property type="match status" value="1"/>
</dbReference>
<evidence type="ECO:0000256" key="8">
    <source>
        <dbReference type="ARBA" id="ARBA00045373"/>
    </source>
</evidence>
<evidence type="ECO:0000256" key="9">
    <source>
        <dbReference type="ARBA" id="ARBA00046432"/>
    </source>
</evidence>
<dbReference type="InterPro" id="IPR029044">
    <property type="entry name" value="Nucleotide-diphossugar_trans"/>
</dbReference>
<dbReference type="EMBL" id="AJWJ01000448">
    <property type="protein sequence ID" value="KAF2070769.1"/>
    <property type="molecule type" value="Genomic_DNA"/>
</dbReference>
<dbReference type="GO" id="GO:0003743">
    <property type="term" value="F:translation initiation factor activity"/>
    <property type="evidence" value="ECO:0007669"/>
    <property type="project" value="UniProtKB-KW"/>
</dbReference>
<comment type="subcellular location">
    <subcellularLocation>
        <location evidence="1">Cytoplasm</location>
        <location evidence="1">Cytosol</location>
    </subcellularLocation>
</comment>
<keyword evidence="5" id="KW-0648">Protein biosynthesis</keyword>
<evidence type="ECO:0000256" key="1">
    <source>
        <dbReference type="ARBA" id="ARBA00004514"/>
    </source>
</evidence>
<dbReference type="OrthoDB" id="10250549at2759"/>
<dbReference type="AlphaFoldDB" id="A0A8J4V4I5"/>
<keyword evidence="13" id="KW-1185">Reference proteome</keyword>
<dbReference type="Gene3D" id="3.90.550.10">
    <property type="entry name" value="Spore Coat Polysaccharide Biosynthesis Protein SpsA, Chain A"/>
    <property type="match status" value="1"/>
</dbReference>
<dbReference type="Pfam" id="PF00483">
    <property type="entry name" value="NTP_transferase"/>
    <property type="match status" value="1"/>
</dbReference>
<evidence type="ECO:0000259" key="11">
    <source>
        <dbReference type="Pfam" id="PF25084"/>
    </source>
</evidence>
<sequence length="442" mass="49563">MTEFQVVIIATDKGIGNSKLAPIDDNLPHCLLPVANRPLISYQLELLEKAGFQTKNTPVLMLVSERSQGKIKQYVSEIYKGNIEVEFVVIKDDIGSCEMLYRIKDKIKSNYFIVMNGNLIVDDSFIRQMTDQHRANDSSFTVLLKPSTKPEVPTKTGGSSKQAAVVEAPSKQDNLFTDYIALDEKKEKIILMEPATEAEDNIVFSKTLLKNFPNLTIYNSLQDTQFYIFSRWVLEILVEDQKKHIPTFFDLKKQFIPYLISCQIPDNNKNLPASAINDTQELALTMSSTSSPFNAFSQLNIQKKKIVKCLAYLFTSGYCINVNTIKSYQMANREIAKGYTPYLPFEPRSEKNFFIDQTAEVTPTQVGPNCVIGTSTKLGAKCSVKFSIIGKHCKIGDGVRIENSIIMDHVSIEDKCVINGSIICNDAFVKSGSQTIGTYLTK</sequence>
<evidence type="ECO:0000256" key="5">
    <source>
        <dbReference type="ARBA" id="ARBA00022917"/>
    </source>
</evidence>
<dbReference type="InterPro" id="IPR056764">
    <property type="entry name" value="LbH_EIF2B3/5"/>
</dbReference>
<evidence type="ECO:0000259" key="10">
    <source>
        <dbReference type="Pfam" id="PF00483"/>
    </source>
</evidence>